<reference evidence="8" key="2">
    <citation type="journal article" date="2023" name="Food Microbiol.">
        <title>Evaluation of the fermentation potential of lactic acid bacteria isolated from herbs, fruits and vegetables as starter cultures in nut-based milk alternatives.</title>
        <authorList>
            <person name="Huang W."/>
            <person name="Dong A."/>
            <person name="Pham H.T."/>
            <person name="Zhou C."/>
            <person name="Huo Z."/>
            <person name="Watjen A.P."/>
            <person name="Prakash S."/>
            <person name="Bang-Berthelsen C.H."/>
            <person name="Turner M.S."/>
        </authorList>
    </citation>
    <scope>NUCLEOTIDE SEQUENCE</scope>
    <source>
        <strain evidence="8">3</strain>
    </source>
</reference>
<keyword evidence="8" id="KW-0645">Protease</keyword>
<dbReference type="InterPro" id="IPR003593">
    <property type="entry name" value="AAA+_ATPase"/>
</dbReference>
<dbReference type="GO" id="GO:0005524">
    <property type="term" value="F:ATP binding"/>
    <property type="evidence" value="ECO:0007669"/>
    <property type="project" value="UniProtKB-KW"/>
</dbReference>
<evidence type="ECO:0000256" key="4">
    <source>
        <dbReference type="ARBA" id="ARBA00023186"/>
    </source>
</evidence>
<keyword evidence="3 8" id="KW-0067">ATP-binding</keyword>
<dbReference type="InterPro" id="IPR027417">
    <property type="entry name" value="P-loop_NTPase"/>
</dbReference>
<dbReference type="InterPro" id="IPR050130">
    <property type="entry name" value="ClpA_ClpB"/>
</dbReference>
<evidence type="ECO:0000256" key="3">
    <source>
        <dbReference type="ARBA" id="ARBA00022840"/>
    </source>
</evidence>
<dbReference type="GO" id="GO:0016887">
    <property type="term" value="F:ATP hydrolysis activity"/>
    <property type="evidence" value="ECO:0007669"/>
    <property type="project" value="InterPro"/>
</dbReference>
<dbReference type="RefSeq" id="WP_278229178.1">
    <property type="nucleotide sequence ID" value="NZ_JAOWLY010000010.1"/>
</dbReference>
<reference evidence="8" key="1">
    <citation type="submission" date="2022-10" db="EMBL/GenBank/DDBJ databases">
        <authorList>
            <person name="Turner M.S."/>
            <person name="Huang W."/>
        </authorList>
    </citation>
    <scope>NUCLEOTIDE SEQUENCE</scope>
    <source>
        <strain evidence="8">3</strain>
    </source>
</reference>
<dbReference type="GO" id="GO:0008233">
    <property type="term" value="F:peptidase activity"/>
    <property type="evidence" value="ECO:0007669"/>
    <property type="project" value="UniProtKB-KW"/>
</dbReference>
<dbReference type="InterPro" id="IPR003959">
    <property type="entry name" value="ATPase_AAA_core"/>
</dbReference>
<keyword evidence="2" id="KW-0547">Nucleotide-binding</keyword>
<dbReference type="GO" id="GO:0006508">
    <property type="term" value="P:proteolysis"/>
    <property type="evidence" value="ECO:0007669"/>
    <property type="project" value="UniProtKB-KW"/>
</dbReference>
<dbReference type="GO" id="GO:0034605">
    <property type="term" value="P:cellular response to heat"/>
    <property type="evidence" value="ECO:0007669"/>
    <property type="project" value="TreeGrafter"/>
</dbReference>
<feature type="domain" description="AAA+ ATPase" evidence="6">
    <location>
        <begin position="55"/>
        <end position="198"/>
    </location>
</feature>
<evidence type="ECO:0000313" key="9">
    <source>
        <dbReference type="Proteomes" id="UP001152614"/>
    </source>
</evidence>
<dbReference type="PANTHER" id="PTHR11638">
    <property type="entry name" value="ATP-DEPENDENT CLP PROTEASE"/>
    <property type="match status" value="1"/>
</dbReference>
<dbReference type="SMART" id="SM01086">
    <property type="entry name" value="ClpB_D2-small"/>
    <property type="match status" value="1"/>
</dbReference>
<dbReference type="AlphaFoldDB" id="A0A9X4S7D3"/>
<accession>A0A9X4S7D3</accession>
<dbReference type="Gene3D" id="1.10.8.60">
    <property type="match status" value="2"/>
</dbReference>
<comment type="caution">
    <text evidence="8">The sequence shown here is derived from an EMBL/GenBank/DDBJ whole genome shotgun (WGS) entry which is preliminary data.</text>
</comment>
<dbReference type="Pfam" id="PF10431">
    <property type="entry name" value="ClpB_D2-small"/>
    <property type="match status" value="1"/>
</dbReference>
<evidence type="ECO:0000256" key="2">
    <source>
        <dbReference type="ARBA" id="ARBA00022741"/>
    </source>
</evidence>
<dbReference type="SUPFAM" id="SSF52540">
    <property type="entry name" value="P-loop containing nucleoside triphosphate hydrolases"/>
    <property type="match status" value="2"/>
</dbReference>
<gene>
    <name evidence="8" type="ORF">OGZ51_10430</name>
</gene>
<evidence type="ECO:0000256" key="5">
    <source>
        <dbReference type="ARBA" id="ARBA00025613"/>
    </source>
</evidence>
<dbReference type="Gene3D" id="3.40.50.300">
    <property type="entry name" value="P-loop containing nucleotide triphosphate hydrolases"/>
    <property type="match status" value="2"/>
</dbReference>
<dbReference type="Pfam" id="PF17871">
    <property type="entry name" value="AAA_lid_9"/>
    <property type="match status" value="1"/>
</dbReference>
<dbReference type="Pfam" id="PF00004">
    <property type="entry name" value="AAA"/>
    <property type="match status" value="1"/>
</dbReference>
<evidence type="ECO:0000256" key="1">
    <source>
        <dbReference type="ARBA" id="ARBA00022737"/>
    </source>
</evidence>
<organism evidence="8 9">
    <name type="scientific">Lactococcus lactis</name>
    <dbReference type="NCBI Taxonomy" id="1358"/>
    <lineage>
        <taxon>Bacteria</taxon>
        <taxon>Bacillati</taxon>
        <taxon>Bacillota</taxon>
        <taxon>Bacilli</taxon>
        <taxon>Lactobacillales</taxon>
        <taxon>Streptococcaceae</taxon>
        <taxon>Lactococcus</taxon>
    </lineage>
</organism>
<keyword evidence="8" id="KW-0378">Hydrolase</keyword>
<sequence>MLKKTMMRIMMTDTPFLDKYTENLTEKVAEKIENFTIIGRDKEVQATFAALSCMTKNSPILVGDAGVGKTAIVEGIAAQIVRGEVSGKFKDVKVRSLELASLLSMDDGGFVSKFKKIIMELKDNKSDNLLFIDEIHGIMGAGRTQGALDAANIIKPALSRGEIQLIGATTADEFHDYIEEDAAMERRFQKIIVLEPSAKDTLAILTGVKSKFENFHDVRIKPSAIQSSVKLTERYIPELNFPDKAFDLIDGACARASFKGKTSISKKEIALMIQELKGIPVTTILKDENIKLEQLEEILKYRVKGQDAAIRDVVNAVTIARAGIQNKERPLASFAFLGTTGVGKTELGKALAEAMFGDEHAMIRLDMSEYSQKGSSEKLIGTRRTKGTLTEAVKLKPYSVVLIDEIEKGNREVHDLFLQILDDGRLTDGRGRLISFKNTIIIMTTNSGAEMIKNNAEIMGTNLSERDQMQFLQRITNALMNDFRPEFLNRIGEKIIFNMLDKKIIREIAIKNLEILQRRLSKQYAYFKYDDRLLDYLVDNGSDKSNGARPIERFITKKVTSEIAKILLDHNGEAIVITAVVLGEAPTITEALEHRIIKFNVTSEKLK</sequence>
<dbReference type="SMART" id="SM00382">
    <property type="entry name" value="AAA"/>
    <property type="match status" value="2"/>
</dbReference>
<dbReference type="CDD" id="cd19499">
    <property type="entry name" value="RecA-like_ClpB_Hsp104-like"/>
    <property type="match status" value="1"/>
</dbReference>
<dbReference type="PRINTS" id="PR00300">
    <property type="entry name" value="CLPPROTEASEA"/>
</dbReference>
<evidence type="ECO:0000259" key="7">
    <source>
        <dbReference type="SMART" id="SM01086"/>
    </source>
</evidence>
<feature type="domain" description="AAA+ ATPase" evidence="6">
    <location>
        <begin position="330"/>
        <end position="476"/>
    </location>
</feature>
<dbReference type="PROSITE" id="PS00870">
    <property type="entry name" value="CLPAB_1"/>
    <property type="match status" value="1"/>
</dbReference>
<dbReference type="InterPro" id="IPR019489">
    <property type="entry name" value="Clp_ATPase_C"/>
</dbReference>
<keyword evidence="1" id="KW-0677">Repeat</keyword>
<evidence type="ECO:0000259" key="6">
    <source>
        <dbReference type="SMART" id="SM00382"/>
    </source>
</evidence>
<keyword evidence="4" id="KW-0143">Chaperone</keyword>
<dbReference type="EMBL" id="JAOWLY010000010">
    <property type="protein sequence ID" value="MDG4984561.1"/>
    <property type="molecule type" value="Genomic_DNA"/>
</dbReference>
<dbReference type="GO" id="GO:0005737">
    <property type="term" value="C:cytoplasm"/>
    <property type="evidence" value="ECO:0007669"/>
    <property type="project" value="TreeGrafter"/>
</dbReference>
<dbReference type="InterPro" id="IPR041546">
    <property type="entry name" value="ClpA/ClpB_AAA_lid"/>
</dbReference>
<feature type="domain" description="Clp ATPase C-terminal" evidence="7">
    <location>
        <begin position="500"/>
        <end position="588"/>
    </location>
</feature>
<dbReference type="Proteomes" id="UP001152614">
    <property type="component" value="Unassembled WGS sequence"/>
</dbReference>
<dbReference type="Pfam" id="PF07724">
    <property type="entry name" value="AAA_2"/>
    <property type="match status" value="1"/>
</dbReference>
<dbReference type="InterPro" id="IPR018368">
    <property type="entry name" value="ClpA/B_CS1"/>
</dbReference>
<evidence type="ECO:0000313" key="8">
    <source>
        <dbReference type="EMBL" id="MDG4984561.1"/>
    </source>
</evidence>
<comment type="function">
    <text evidence="5">Part of a stress-induced multi-chaperone system, it is involved in the recovery of the cell from heat-induced damage, in cooperation with DnaK, DnaJ and GrpE. Acts before DnaK, in the processing of protein aggregates. Protein binding stimulates the ATPase activity; ATP hydrolysis unfolds the denatured protein aggregates, which probably helps expose new hydrophobic binding sites on the surface of ClpB-bound aggregates, contributing to the solubilization and refolding of denatured protein aggregates by DnaK.</text>
</comment>
<dbReference type="CDD" id="cd00009">
    <property type="entry name" value="AAA"/>
    <property type="match status" value="1"/>
</dbReference>
<dbReference type="PANTHER" id="PTHR11638:SF18">
    <property type="entry name" value="HEAT SHOCK PROTEIN 104"/>
    <property type="match status" value="1"/>
</dbReference>
<protein>
    <submittedName>
        <fullName evidence="8">ATP-dependent Clp protease ATP-binding subunit</fullName>
    </submittedName>
</protein>
<proteinExistence type="predicted"/>
<name>A0A9X4S7D3_9LACT</name>
<dbReference type="InterPro" id="IPR001270">
    <property type="entry name" value="ClpA/B"/>
</dbReference>